<dbReference type="GO" id="GO:0003677">
    <property type="term" value="F:DNA binding"/>
    <property type="evidence" value="ECO:0007669"/>
    <property type="project" value="UniProtKB-KW"/>
</dbReference>
<gene>
    <name evidence="2" type="ORF">IG193_01220</name>
</gene>
<keyword evidence="3" id="KW-1185">Reference proteome</keyword>
<keyword evidence="2" id="KW-0238">DNA-binding</keyword>
<feature type="domain" description="SpoVT-AbrB" evidence="1">
    <location>
        <begin position="6"/>
        <end position="51"/>
    </location>
</feature>
<evidence type="ECO:0000313" key="2">
    <source>
        <dbReference type="EMBL" id="QOJ79117.1"/>
    </source>
</evidence>
<evidence type="ECO:0000313" key="3">
    <source>
        <dbReference type="Proteomes" id="UP000594121"/>
    </source>
</evidence>
<dbReference type="Pfam" id="PF04014">
    <property type="entry name" value="MazE_antitoxin"/>
    <property type="match status" value="1"/>
</dbReference>
<organism evidence="2 3">
    <name type="scientific">Infirmifilum lucidum</name>
    <dbReference type="NCBI Taxonomy" id="2776706"/>
    <lineage>
        <taxon>Archaea</taxon>
        <taxon>Thermoproteota</taxon>
        <taxon>Thermoprotei</taxon>
        <taxon>Thermofilales</taxon>
        <taxon>Thermofilaceae</taxon>
        <taxon>Infirmifilum</taxon>
    </lineage>
</organism>
<dbReference type="NCBIfam" id="TIGR01439">
    <property type="entry name" value="lp_hng_hel_AbrB"/>
    <property type="match status" value="1"/>
</dbReference>
<dbReference type="KEGG" id="thel:IG193_01220"/>
<dbReference type="RefSeq" id="WP_192819089.1">
    <property type="nucleotide sequence ID" value="NZ_CP062310.1"/>
</dbReference>
<dbReference type="EMBL" id="CP062310">
    <property type="protein sequence ID" value="QOJ79117.1"/>
    <property type="molecule type" value="Genomic_DNA"/>
</dbReference>
<name>A0A7L9FHC8_9CREN</name>
<dbReference type="Gene3D" id="2.10.260.10">
    <property type="match status" value="1"/>
</dbReference>
<dbReference type="GeneID" id="59148474"/>
<dbReference type="InterPro" id="IPR037914">
    <property type="entry name" value="SpoVT-AbrB_sf"/>
</dbReference>
<dbReference type="Proteomes" id="UP000594121">
    <property type="component" value="Chromosome"/>
</dbReference>
<dbReference type="InParanoid" id="A0A7L9FHC8"/>
<accession>A0A7L9FHC8</accession>
<evidence type="ECO:0000259" key="1">
    <source>
        <dbReference type="SMART" id="SM00966"/>
    </source>
</evidence>
<reference evidence="2 3" key="1">
    <citation type="submission" date="2020-10" db="EMBL/GenBank/DDBJ databases">
        <title>Thermofilum lucidum 3507LT sp. nov. a novel member of Thermofilaceae family isolated from Chile hot spring, and proposal of description order Thermofilales.</title>
        <authorList>
            <person name="Zayulina K.S."/>
            <person name="Elcheninov A.G."/>
            <person name="Toshchakov S.V."/>
            <person name="Kublanov I.V."/>
        </authorList>
    </citation>
    <scope>NUCLEOTIDE SEQUENCE [LARGE SCALE GENOMIC DNA]</scope>
    <source>
        <strain evidence="2 3">3507LT</strain>
    </source>
</reference>
<dbReference type="PANTHER" id="PTHR34860">
    <property type="entry name" value="REPRESSOR-LIKE PROTEIN SSO7C3"/>
    <property type="match status" value="1"/>
</dbReference>
<dbReference type="InterPro" id="IPR052975">
    <property type="entry name" value="Repressor-like_regulatory"/>
</dbReference>
<dbReference type="AlphaFoldDB" id="A0A7L9FHC8"/>
<dbReference type="SUPFAM" id="SSF89447">
    <property type="entry name" value="AbrB/MazE/MraZ-like"/>
    <property type="match status" value="1"/>
</dbReference>
<dbReference type="PANTHER" id="PTHR34860:SF6">
    <property type="entry name" value="REPRESSOR-LIKE PROTEIN SSO7C3"/>
    <property type="match status" value="1"/>
</dbReference>
<dbReference type="SMART" id="SM00966">
    <property type="entry name" value="SpoVT_AbrB"/>
    <property type="match status" value="1"/>
</dbReference>
<proteinExistence type="predicted"/>
<protein>
    <submittedName>
        <fullName evidence="2">AbrB/MazE/SpoVT family DNA-binding domain-containing protein</fullName>
    </submittedName>
</protein>
<dbReference type="InterPro" id="IPR007159">
    <property type="entry name" value="SpoVT-AbrB_dom"/>
</dbReference>
<sequence>MSEIKVRVSKKFTLYIPRAVAEAAGVREGDVLRVRVEGSRIILEPALDPFDIALRGPKFARVTFEEFERESEEMQSELFG</sequence>